<dbReference type="InterPro" id="IPR029058">
    <property type="entry name" value="AB_hydrolase_fold"/>
</dbReference>
<dbReference type="Pfam" id="PF07859">
    <property type="entry name" value="Abhydrolase_3"/>
    <property type="match status" value="1"/>
</dbReference>
<dbReference type="PROSITE" id="PS01174">
    <property type="entry name" value="LIPASE_GDXG_SER"/>
    <property type="match status" value="1"/>
</dbReference>
<protein>
    <recommendedName>
        <fullName evidence="3">Alpha/beta hydrolase fold-3 domain-containing protein</fullName>
    </recommendedName>
</protein>
<accession>A0AAW1M6U9</accession>
<dbReference type="InterPro" id="IPR033140">
    <property type="entry name" value="Lipase_GDXG_put_SER_AS"/>
</dbReference>
<organism evidence="4 5">
    <name type="scientific">Saponaria officinalis</name>
    <name type="common">Common soapwort</name>
    <name type="synonym">Lychnis saponaria</name>
    <dbReference type="NCBI Taxonomy" id="3572"/>
    <lineage>
        <taxon>Eukaryota</taxon>
        <taxon>Viridiplantae</taxon>
        <taxon>Streptophyta</taxon>
        <taxon>Embryophyta</taxon>
        <taxon>Tracheophyta</taxon>
        <taxon>Spermatophyta</taxon>
        <taxon>Magnoliopsida</taxon>
        <taxon>eudicotyledons</taxon>
        <taxon>Gunneridae</taxon>
        <taxon>Pentapetalae</taxon>
        <taxon>Caryophyllales</taxon>
        <taxon>Caryophyllaceae</taxon>
        <taxon>Caryophylleae</taxon>
        <taxon>Saponaria</taxon>
    </lineage>
</organism>
<feature type="domain" description="Alpha/beta hydrolase fold-3" evidence="3">
    <location>
        <begin position="82"/>
        <end position="297"/>
    </location>
</feature>
<comment type="similarity">
    <text evidence="1">Belongs to the 'GDXG' lipolytic enzyme family.</text>
</comment>
<sequence>MSFEALMSATANMNLEDVLHDCRPILVVHKNGRVHRFIGTKRVPPSVDSITGVESKDVVIDSKTGVYVRLYKPQNVKKVGVLVYIHGGGFCAEAASSPLFQNYLNNLSFKANVIVVSVDYRIAPEYPLPIGYEDSWAALKWVFETNHDEPWLRNHVDLTRVYMAGDSAGANIVHNLAKRVSRVTYPLKGIILVHPYFWGKDRIGSEENRVGPVGFNSLMDKTWMVACPDSSGSDDPRLNPGMDHKLGELGVDKVLVSVAELDILKDRGFYYKDVLLKSGWKGEVQVIETSDENHVFHLLKPDSVKSVELMNQIVEFLHS</sequence>
<evidence type="ECO:0000256" key="1">
    <source>
        <dbReference type="ARBA" id="ARBA00010515"/>
    </source>
</evidence>
<dbReference type="InterPro" id="IPR050466">
    <property type="entry name" value="Carboxylest/Gibb_receptor"/>
</dbReference>
<dbReference type="Gene3D" id="3.40.50.1820">
    <property type="entry name" value="alpha/beta hydrolase"/>
    <property type="match status" value="1"/>
</dbReference>
<reference evidence="4" key="1">
    <citation type="submission" date="2024-03" db="EMBL/GenBank/DDBJ databases">
        <title>WGS assembly of Saponaria officinalis var. Norfolk2.</title>
        <authorList>
            <person name="Jenkins J."/>
            <person name="Shu S."/>
            <person name="Grimwood J."/>
            <person name="Barry K."/>
            <person name="Goodstein D."/>
            <person name="Schmutz J."/>
            <person name="Leebens-Mack J."/>
            <person name="Osbourn A."/>
        </authorList>
    </citation>
    <scope>NUCLEOTIDE SEQUENCE [LARGE SCALE GENOMIC DNA]</scope>
    <source>
        <strain evidence="4">JIC</strain>
    </source>
</reference>
<dbReference type="SUPFAM" id="SSF53474">
    <property type="entry name" value="alpha/beta-Hydrolases"/>
    <property type="match status" value="1"/>
</dbReference>
<comment type="caution">
    <text evidence="4">The sequence shown here is derived from an EMBL/GenBank/DDBJ whole genome shotgun (WGS) entry which is preliminary data.</text>
</comment>
<name>A0AAW1M6U9_SAPOF</name>
<dbReference type="Proteomes" id="UP001443914">
    <property type="component" value="Unassembled WGS sequence"/>
</dbReference>
<dbReference type="PANTHER" id="PTHR23024:SF467">
    <property type="entry name" value="CARBOXYLESTERASE 12-RELATED"/>
    <property type="match status" value="1"/>
</dbReference>
<proteinExistence type="inferred from homology"/>
<evidence type="ECO:0000313" key="5">
    <source>
        <dbReference type="Proteomes" id="UP001443914"/>
    </source>
</evidence>
<gene>
    <name evidence="4" type="ORF">RND81_03G133000</name>
</gene>
<dbReference type="EMBL" id="JBDFQZ010000003">
    <property type="protein sequence ID" value="KAK9741844.1"/>
    <property type="molecule type" value="Genomic_DNA"/>
</dbReference>
<dbReference type="InterPro" id="IPR013094">
    <property type="entry name" value="AB_hydrolase_3"/>
</dbReference>
<dbReference type="GO" id="GO:0016787">
    <property type="term" value="F:hydrolase activity"/>
    <property type="evidence" value="ECO:0007669"/>
    <property type="project" value="InterPro"/>
</dbReference>
<feature type="active site" evidence="2">
    <location>
        <position position="167"/>
    </location>
</feature>
<evidence type="ECO:0000259" key="3">
    <source>
        <dbReference type="Pfam" id="PF07859"/>
    </source>
</evidence>
<dbReference type="AlphaFoldDB" id="A0AAW1M6U9"/>
<keyword evidence="5" id="KW-1185">Reference proteome</keyword>
<evidence type="ECO:0000256" key="2">
    <source>
        <dbReference type="PROSITE-ProRule" id="PRU10038"/>
    </source>
</evidence>
<dbReference type="PANTHER" id="PTHR23024">
    <property type="entry name" value="ARYLACETAMIDE DEACETYLASE"/>
    <property type="match status" value="1"/>
</dbReference>
<evidence type="ECO:0000313" key="4">
    <source>
        <dbReference type="EMBL" id="KAK9741844.1"/>
    </source>
</evidence>